<protein>
    <submittedName>
        <fullName evidence="1">Uncharacterized protein</fullName>
    </submittedName>
</protein>
<reference evidence="1" key="1">
    <citation type="submission" date="2023-07" db="EMBL/GenBank/DDBJ databases">
        <authorList>
            <person name="Stuckert A."/>
        </authorList>
    </citation>
    <scope>NUCLEOTIDE SEQUENCE</scope>
</reference>
<name>A0ABN9LA19_9NEOB</name>
<sequence>MQYICVRLKQWVELMGMTEDEEDKLLALKDFMLKSNKAKANVADQSHIHESSLKGVIDLQALGICGRQSDLVKAKLDTEDKRRKF</sequence>
<dbReference type="EMBL" id="CAUEEQ010013012">
    <property type="protein sequence ID" value="CAJ0936887.1"/>
    <property type="molecule type" value="Genomic_DNA"/>
</dbReference>
<evidence type="ECO:0000313" key="1">
    <source>
        <dbReference type="EMBL" id="CAJ0936887.1"/>
    </source>
</evidence>
<gene>
    <name evidence="1" type="ORF">RIMI_LOCUS7014105</name>
</gene>
<proteinExistence type="predicted"/>
<evidence type="ECO:0000313" key="2">
    <source>
        <dbReference type="Proteomes" id="UP001176940"/>
    </source>
</evidence>
<dbReference type="Proteomes" id="UP001176940">
    <property type="component" value="Unassembled WGS sequence"/>
</dbReference>
<organism evidence="1 2">
    <name type="scientific">Ranitomeya imitator</name>
    <name type="common">mimic poison frog</name>
    <dbReference type="NCBI Taxonomy" id="111125"/>
    <lineage>
        <taxon>Eukaryota</taxon>
        <taxon>Metazoa</taxon>
        <taxon>Chordata</taxon>
        <taxon>Craniata</taxon>
        <taxon>Vertebrata</taxon>
        <taxon>Euteleostomi</taxon>
        <taxon>Amphibia</taxon>
        <taxon>Batrachia</taxon>
        <taxon>Anura</taxon>
        <taxon>Neobatrachia</taxon>
        <taxon>Hyloidea</taxon>
        <taxon>Dendrobatidae</taxon>
        <taxon>Dendrobatinae</taxon>
        <taxon>Ranitomeya</taxon>
    </lineage>
</organism>
<keyword evidence="2" id="KW-1185">Reference proteome</keyword>
<accession>A0ABN9LA19</accession>
<comment type="caution">
    <text evidence="1">The sequence shown here is derived from an EMBL/GenBank/DDBJ whole genome shotgun (WGS) entry which is preliminary data.</text>
</comment>